<dbReference type="SMART" id="SM00100">
    <property type="entry name" value="cNMP"/>
    <property type="match status" value="1"/>
</dbReference>
<dbReference type="Proteomes" id="UP000722750">
    <property type="component" value="Unassembled WGS sequence"/>
</dbReference>
<protein>
    <recommendedName>
        <fullName evidence="1">Cyclic nucleotide-binding domain-containing protein</fullName>
    </recommendedName>
</protein>
<reference evidence="2" key="1">
    <citation type="journal article" date="2021" name="ISME J.">
        <title>Fine-scale metabolic discontinuity in a stratified prokaryote microbiome of a Red Sea deep halocline.</title>
        <authorList>
            <person name="Michoud G."/>
            <person name="Ngugi D.K."/>
            <person name="Barozzi A."/>
            <person name="Merlino G."/>
            <person name="Calleja M.L."/>
            <person name="Delgado-Huertas A."/>
            <person name="Moran X.A.G."/>
            <person name="Daffonchio D."/>
        </authorList>
    </citation>
    <scope>NUCLEOTIDE SEQUENCE</scope>
    <source>
        <strain evidence="2">SuakinDeep_MAG55_1</strain>
    </source>
</reference>
<dbReference type="GO" id="GO:0005829">
    <property type="term" value="C:cytosol"/>
    <property type="evidence" value="ECO:0007669"/>
    <property type="project" value="TreeGrafter"/>
</dbReference>
<dbReference type="Pfam" id="PF00027">
    <property type="entry name" value="cNMP_binding"/>
    <property type="match status" value="1"/>
</dbReference>
<proteinExistence type="predicted"/>
<evidence type="ECO:0000313" key="3">
    <source>
        <dbReference type="Proteomes" id="UP000722750"/>
    </source>
</evidence>
<dbReference type="PROSITE" id="PS50042">
    <property type="entry name" value="CNMP_BINDING_3"/>
    <property type="match status" value="1"/>
</dbReference>
<accession>A0A941W459</accession>
<gene>
    <name evidence="2" type="ORF">MAG551_01244</name>
</gene>
<comment type="caution">
    <text evidence="2">The sequence shown here is derived from an EMBL/GenBank/DDBJ whole genome shotgun (WGS) entry which is preliminary data.</text>
</comment>
<dbReference type="InterPro" id="IPR050397">
    <property type="entry name" value="Env_Response_Regulators"/>
</dbReference>
<organism evidence="2 3">
    <name type="scientific">Candidatus Scalindua arabica</name>
    <dbReference type="NCBI Taxonomy" id="1127984"/>
    <lineage>
        <taxon>Bacteria</taxon>
        <taxon>Pseudomonadati</taxon>
        <taxon>Planctomycetota</taxon>
        <taxon>Candidatus Brocadiia</taxon>
        <taxon>Candidatus Brocadiales</taxon>
        <taxon>Candidatus Scalinduaceae</taxon>
        <taxon>Candidatus Scalindua</taxon>
    </lineage>
</organism>
<dbReference type="InterPro" id="IPR014710">
    <property type="entry name" value="RmlC-like_jellyroll"/>
</dbReference>
<dbReference type="Gene3D" id="2.60.120.10">
    <property type="entry name" value="Jelly Rolls"/>
    <property type="match status" value="1"/>
</dbReference>
<sequence>MRLASTTFKDAGKDFPRGTVLFKEGDTGTEMYLINSGEVRLSRKTEQGVVVLGTLGFGEFFGEMSVITNKPRTITAEAVSDCRLNIISKDVLETLVTGNPLVALSILKKLMFRLEDAYGLIEDFFVKHIKQDKNK</sequence>
<dbReference type="EMBL" id="JAANXD010000052">
    <property type="protein sequence ID" value="MBS1258191.1"/>
    <property type="molecule type" value="Genomic_DNA"/>
</dbReference>
<dbReference type="SUPFAM" id="SSF51206">
    <property type="entry name" value="cAMP-binding domain-like"/>
    <property type="match status" value="1"/>
</dbReference>
<name>A0A941W459_9BACT</name>
<dbReference type="CDD" id="cd00038">
    <property type="entry name" value="CAP_ED"/>
    <property type="match status" value="1"/>
</dbReference>
<evidence type="ECO:0000313" key="2">
    <source>
        <dbReference type="EMBL" id="MBS1258191.1"/>
    </source>
</evidence>
<dbReference type="GO" id="GO:0003700">
    <property type="term" value="F:DNA-binding transcription factor activity"/>
    <property type="evidence" value="ECO:0007669"/>
    <property type="project" value="TreeGrafter"/>
</dbReference>
<feature type="domain" description="Cyclic nucleotide-binding" evidence="1">
    <location>
        <begin position="15"/>
        <end position="113"/>
    </location>
</feature>
<dbReference type="PANTHER" id="PTHR24567:SF74">
    <property type="entry name" value="HTH-TYPE TRANSCRIPTIONAL REGULATOR ARCR"/>
    <property type="match status" value="1"/>
</dbReference>
<dbReference type="InterPro" id="IPR018490">
    <property type="entry name" value="cNMP-bd_dom_sf"/>
</dbReference>
<dbReference type="PANTHER" id="PTHR24567">
    <property type="entry name" value="CRP FAMILY TRANSCRIPTIONAL REGULATORY PROTEIN"/>
    <property type="match status" value="1"/>
</dbReference>
<evidence type="ECO:0000259" key="1">
    <source>
        <dbReference type="PROSITE" id="PS50042"/>
    </source>
</evidence>
<dbReference type="InterPro" id="IPR000595">
    <property type="entry name" value="cNMP-bd_dom"/>
</dbReference>
<dbReference type="AlphaFoldDB" id="A0A941W459"/>